<evidence type="ECO:0000313" key="1">
    <source>
        <dbReference type="EMBL" id="BDC99561.1"/>
    </source>
</evidence>
<organism evidence="1 2">
    <name type="scientific">Persicobacter psychrovividus</name>
    <dbReference type="NCBI Taxonomy" id="387638"/>
    <lineage>
        <taxon>Bacteria</taxon>
        <taxon>Pseudomonadati</taxon>
        <taxon>Bacteroidota</taxon>
        <taxon>Cytophagia</taxon>
        <taxon>Cytophagales</taxon>
        <taxon>Persicobacteraceae</taxon>
        <taxon>Persicobacter</taxon>
    </lineage>
</organism>
<evidence type="ECO:0000313" key="2">
    <source>
        <dbReference type="Proteomes" id="UP001354989"/>
    </source>
</evidence>
<reference evidence="1 2" key="1">
    <citation type="submission" date="2021-12" db="EMBL/GenBank/DDBJ databases">
        <title>Genome sequencing of bacteria with rrn-lacking chromosome and rrn-plasmid.</title>
        <authorList>
            <person name="Anda M."/>
            <person name="Iwasaki W."/>
        </authorList>
    </citation>
    <scope>NUCLEOTIDE SEQUENCE [LARGE SCALE GENOMIC DNA]</scope>
    <source>
        <strain evidence="1 2">NBRC 101262</strain>
    </source>
</reference>
<keyword evidence="2" id="KW-1185">Reference proteome</keyword>
<dbReference type="EMBL" id="AP025292">
    <property type="protein sequence ID" value="BDC99561.1"/>
    <property type="molecule type" value="Genomic_DNA"/>
</dbReference>
<name>A0ABN6LE10_9BACT</name>
<sequence>MNSSAKVLFYSVNSMTMIAKSLKKQQQKLNSLYGK</sequence>
<protein>
    <submittedName>
        <fullName evidence="1">Uncharacterized protein</fullName>
    </submittedName>
</protein>
<accession>A0ABN6LE10</accession>
<gene>
    <name evidence="1" type="ORF">PEPS_18420</name>
</gene>
<proteinExistence type="predicted"/>
<dbReference type="Proteomes" id="UP001354989">
    <property type="component" value="Chromosome"/>
</dbReference>